<dbReference type="InterPro" id="IPR009057">
    <property type="entry name" value="Homeodomain-like_sf"/>
</dbReference>
<evidence type="ECO:0000313" key="2">
    <source>
        <dbReference type="Proteomes" id="UP000692816"/>
    </source>
</evidence>
<evidence type="ECO:0000313" key="1">
    <source>
        <dbReference type="EMBL" id="MBO1435517.1"/>
    </source>
</evidence>
<dbReference type="Proteomes" id="UP000692816">
    <property type="component" value="Unassembled WGS sequence"/>
</dbReference>
<dbReference type="EMBL" id="JAGEPA010000002">
    <property type="protein sequence ID" value="MBO1435517.1"/>
    <property type="molecule type" value="Genomic_DNA"/>
</dbReference>
<dbReference type="SUPFAM" id="SSF46689">
    <property type="entry name" value="Homeodomain-like"/>
    <property type="match status" value="1"/>
</dbReference>
<proteinExistence type="predicted"/>
<protein>
    <submittedName>
        <fullName evidence="1">Transposase</fullName>
    </submittedName>
</protein>
<comment type="caution">
    <text evidence="1">The sequence shown here is derived from an EMBL/GenBank/DDBJ whole genome shotgun (WGS) entry which is preliminary data.</text>
</comment>
<name>A0ABS3MVS9_9BRAD</name>
<accession>A0ABS3MVS9</accession>
<sequence length="80" mass="8620">MAAIERGMSRNRAAKQFGVAISTAIGWMQRVEESGSVEPGQMGGHKPKAVSGDHAVWLSQRIRDGDFTKRSLLPSLPVAT</sequence>
<keyword evidence="2" id="KW-1185">Reference proteome</keyword>
<gene>
    <name evidence="1" type="ORF">J4P68_40430</name>
</gene>
<reference evidence="1" key="1">
    <citation type="journal article" date="2021" name="Int. J. Syst. Evol. Microbiol.">
        <title>Bradyrhizobium septentrionale sp. nov. (sv. septentrionale) and Bradyrhizobium quebecense sp. nov. (sv. septentrionale) associated with legumes native to Canada possess rearranged symbiosis genes and numerous insertion sequences.</title>
        <authorList>
            <person name="Bromfield E.S.P."/>
            <person name="Cloutier S."/>
        </authorList>
    </citation>
    <scope>NUCLEOTIDE SEQUENCE</scope>
    <source>
        <strain evidence="1">12S5</strain>
    </source>
</reference>
<organism evidence="1 2">
    <name type="scientific">Bradyrhizobium quebecense</name>
    <dbReference type="NCBI Taxonomy" id="2748629"/>
    <lineage>
        <taxon>Bacteria</taxon>
        <taxon>Pseudomonadati</taxon>
        <taxon>Pseudomonadota</taxon>
        <taxon>Alphaproteobacteria</taxon>
        <taxon>Hyphomicrobiales</taxon>
        <taxon>Nitrobacteraceae</taxon>
        <taxon>Bradyrhizobium</taxon>
    </lineage>
</organism>
<dbReference type="RefSeq" id="WP_173644000.1">
    <property type="nucleotide sequence ID" value="NZ_CP088283.1"/>
</dbReference>